<name>A0A3N4U1N2_9RHOB</name>
<proteinExistence type="predicted"/>
<dbReference type="RefSeq" id="WP_123793623.1">
    <property type="nucleotide sequence ID" value="NZ_RKQK01000004.1"/>
</dbReference>
<evidence type="ECO:0000313" key="5">
    <source>
        <dbReference type="EMBL" id="RPE64736.1"/>
    </source>
</evidence>
<dbReference type="Pfam" id="PF12804">
    <property type="entry name" value="NTP_transf_3"/>
    <property type="match status" value="1"/>
</dbReference>
<reference evidence="5 6" key="1">
    <citation type="submission" date="2018-11" db="EMBL/GenBank/DDBJ databases">
        <title>Genomic Encyclopedia of Type Strains, Phase IV (KMG-IV): sequencing the most valuable type-strain genomes for metagenomic binning, comparative biology and taxonomic classification.</title>
        <authorList>
            <person name="Goeker M."/>
        </authorList>
    </citation>
    <scope>NUCLEOTIDE SEQUENCE [LARGE SCALE GENOMIC DNA]</scope>
    <source>
        <strain evidence="5 6">DSM 104731</strain>
    </source>
</reference>
<dbReference type="PANTHER" id="PTHR43584:SF8">
    <property type="entry name" value="N-ACETYLMURAMATE ALPHA-1-PHOSPHATE URIDYLYLTRANSFERASE"/>
    <property type="match status" value="1"/>
</dbReference>
<dbReference type="InterPro" id="IPR025877">
    <property type="entry name" value="MobA-like_NTP_Trfase"/>
</dbReference>
<protein>
    <submittedName>
        <fullName evidence="5">MurNAc alpha-1-phosphate uridylyltransferase</fullName>
    </submittedName>
</protein>
<dbReference type="InterPro" id="IPR050065">
    <property type="entry name" value="GlmU-like"/>
</dbReference>
<dbReference type="CDD" id="cd06422">
    <property type="entry name" value="NTP_transferase_like_1"/>
    <property type="match status" value="1"/>
</dbReference>
<dbReference type="OrthoDB" id="9788272at2"/>
<evidence type="ECO:0000256" key="1">
    <source>
        <dbReference type="ARBA" id="ARBA00022679"/>
    </source>
</evidence>
<dbReference type="PANTHER" id="PTHR43584">
    <property type="entry name" value="NUCLEOTIDYL TRANSFERASE"/>
    <property type="match status" value="1"/>
</dbReference>
<organism evidence="5 6">
    <name type="scientific">Pacificibacter maritimus</name>
    <dbReference type="NCBI Taxonomy" id="762213"/>
    <lineage>
        <taxon>Bacteria</taxon>
        <taxon>Pseudomonadati</taxon>
        <taxon>Pseudomonadota</taxon>
        <taxon>Alphaproteobacteria</taxon>
        <taxon>Rhodobacterales</taxon>
        <taxon>Roseobacteraceae</taxon>
        <taxon>Pacificibacter</taxon>
    </lineage>
</organism>
<keyword evidence="6" id="KW-1185">Reference proteome</keyword>
<sequence length="225" mass="25222">MWNNPDTVMFFCAGKGTRMKALTQQVPKPMVRVNSVPLVDYALEAMSGVNRRFANTHYLPDILESHLRAANVEPIHEPELLETGGGLKHALPTISRDVLFTMNTDAVWKGPKPAELLVKQWDPTRMDGLMLLIPIDRAIGHKGQGDFLRDKTGLLHRGAGEVFTGLQIIKSKFVERVAETHFSMNVVWDDLLQRKTLFGAIYPGTWCDVGYPEAIELAETLLKDD</sequence>
<accession>A0A3N4U1N2</accession>
<evidence type="ECO:0000256" key="3">
    <source>
        <dbReference type="ARBA" id="ARBA00022842"/>
    </source>
</evidence>
<evidence type="ECO:0000313" key="6">
    <source>
        <dbReference type="Proteomes" id="UP000269689"/>
    </source>
</evidence>
<dbReference type="InterPro" id="IPR029044">
    <property type="entry name" value="Nucleotide-diphossugar_trans"/>
</dbReference>
<dbReference type="GO" id="GO:0016779">
    <property type="term" value="F:nucleotidyltransferase activity"/>
    <property type="evidence" value="ECO:0007669"/>
    <property type="project" value="UniProtKB-KW"/>
</dbReference>
<dbReference type="SUPFAM" id="SSF53448">
    <property type="entry name" value="Nucleotide-diphospho-sugar transferases"/>
    <property type="match status" value="1"/>
</dbReference>
<keyword evidence="2 5" id="KW-0548">Nucleotidyltransferase</keyword>
<dbReference type="Proteomes" id="UP000269689">
    <property type="component" value="Unassembled WGS sequence"/>
</dbReference>
<dbReference type="Gene3D" id="3.90.550.10">
    <property type="entry name" value="Spore Coat Polysaccharide Biosynthesis Protein SpsA, Chain A"/>
    <property type="match status" value="1"/>
</dbReference>
<evidence type="ECO:0000256" key="2">
    <source>
        <dbReference type="ARBA" id="ARBA00022695"/>
    </source>
</evidence>
<keyword evidence="3" id="KW-0460">Magnesium</keyword>
<evidence type="ECO:0000259" key="4">
    <source>
        <dbReference type="Pfam" id="PF12804"/>
    </source>
</evidence>
<comment type="caution">
    <text evidence="5">The sequence shown here is derived from an EMBL/GenBank/DDBJ whole genome shotgun (WGS) entry which is preliminary data.</text>
</comment>
<feature type="domain" description="MobA-like NTP transferase" evidence="4">
    <location>
        <begin position="11"/>
        <end position="125"/>
    </location>
</feature>
<dbReference type="AlphaFoldDB" id="A0A3N4U1N2"/>
<keyword evidence="1 5" id="KW-0808">Transferase</keyword>
<gene>
    <name evidence="5" type="ORF">EDD53_2496</name>
</gene>
<dbReference type="EMBL" id="RKQK01000004">
    <property type="protein sequence ID" value="RPE64736.1"/>
    <property type="molecule type" value="Genomic_DNA"/>
</dbReference>